<evidence type="ECO:0008006" key="4">
    <source>
        <dbReference type="Google" id="ProtNLM"/>
    </source>
</evidence>
<feature type="transmembrane region" description="Helical" evidence="1">
    <location>
        <begin position="46"/>
        <end position="67"/>
    </location>
</feature>
<keyword evidence="1" id="KW-1133">Transmembrane helix</keyword>
<name>A0A9P5TCK3_9AGAM</name>
<evidence type="ECO:0000313" key="2">
    <source>
        <dbReference type="EMBL" id="KAF8485100.1"/>
    </source>
</evidence>
<reference evidence="2" key="1">
    <citation type="submission" date="2019-10" db="EMBL/GenBank/DDBJ databases">
        <authorList>
            <consortium name="DOE Joint Genome Institute"/>
            <person name="Kuo A."/>
            <person name="Miyauchi S."/>
            <person name="Kiss E."/>
            <person name="Drula E."/>
            <person name="Kohler A."/>
            <person name="Sanchez-Garcia M."/>
            <person name="Andreopoulos B."/>
            <person name="Barry K.W."/>
            <person name="Bonito G."/>
            <person name="Buee M."/>
            <person name="Carver A."/>
            <person name="Chen C."/>
            <person name="Cichocki N."/>
            <person name="Clum A."/>
            <person name="Culley D."/>
            <person name="Crous P.W."/>
            <person name="Fauchery L."/>
            <person name="Girlanda M."/>
            <person name="Hayes R."/>
            <person name="Keri Z."/>
            <person name="LaButti K."/>
            <person name="Lipzen A."/>
            <person name="Lombard V."/>
            <person name="Magnuson J."/>
            <person name="Maillard F."/>
            <person name="Morin E."/>
            <person name="Murat C."/>
            <person name="Nolan M."/>
            <person name="Ohm R."/>
            <person name="Pangilinan J."/>
            <person name="Pereira M."/>
            <person name="Perotto S."/>
            <person name="Peter M."/>
            <person name="Riley R."/>
            <person name="Sitrit Y."/>
            <person name="Stielow B."/>
            <person name="Szollosi G."/>
            <person name="Zifcakova L."/>
            <person name="Stursova M."/>
            <person name="Spatafora J.W."/>
            <person name="Tedersoo L."/>
            <person name="Vaario L.-M."/>
            <person name="Yamada A."/>
            <person name="Yan M."/>
            <person name="Wang P."/>
            <person name="Xu J."/>
            <person name="Bruns T."/>
            <person name="Baldrian P."/>
            <person name="Vilgalys R."/>
            <person name="Henrissat B."/>
            <person name="Grigoriev I.V."/>
            <person name="Hibbett D."/>
            <person name="Nagy L.G."/>
            <person name="Martin F.M."/>
        </authorList>
    </citation>
    <scope>NUCLEOTIDE SEQUENCE</scope>
    <source>
        <strain evidence="2">Prilba</strain>
    </source>
</reference>
<dbReference type="Proteomes" id="UP000759537">
    <property type="component" value="Unassembled WGS sequence"/>
</dbReference>
<accession>A0A9P5TCK3</accession>
<feature type="transmembrane region" description="Helical" evidence="1">
    <location>
        <begin position="74"/>
        <end position="93"/>
    </location>
</feature>
<evidence type="ECO:0000313" key="3">
    <source>
        <dbReference type="Proteomes" id="UP000759537"/>
    </source>
</evidence>
<dbReference type="AlphaFoldDB" id="A0A9P5TCK3"/>
<gene>
    <name evidence="2" type="ORF">DFH94DRAFT_679586</name>
</gene>
<dbReference type="OrthoDB" id="3364107at2759"/>
<proteinExistence type="predicted"/>
<keyword evidence="1" id="KW-0812">Transmembrane</keyword>
<dbReference type="EMBL" id="WHVB01000003">
    <property type="protein sequence ID" value="KAF8485100.1"/>
    <property type="molecule type" value="Genomic_DNA"/>
</dbReference>
<keyword evidence="3" id="KW-1185">Reference proteome</keyword>
<reference evidence="2" key="2">
    <citation type="journal article" date="2020" name="Nat. Commun.">
        <title>Large-scale genome sequencing of mycorrhizal fungi provides insights into the early evolution of symbiotic traits.</title>
        <authorList>
            <person name="Miyauchi S."/>
            <person name="Kiss E."/>
            <person name="Kuo A."/>
            <person name="Drula E."/>
            <person name="Kohler A."/>
            <person name="Sanchez-Garcia M."/>
            <person name="Morin E."/>
            <person name="Andreopoulos B."/>
            <person name="Barry K.W."/>
            <person name="Bonito G."/>
            <person name="Buee M."/>
            <person name="Carver A."/>
            <person name="Chen C."/>
            <person name="Cichocki N."/>
            <person name="Clum A."/>
            <person name="Culley D."/>
            <person name="Crous P.W."/>
            <person name="Fauchery L."/>
            <person name="Girlanda M."/>
            <person name="Hayes R.D."/>
            <person name="Keri Z."/>
            <person name="LaButti K."/>
            <person name="Lipzen A."/>
            <person name="Lombard V."/>
            <person name="Magnuson J."/>
            <person name="Maillard F."/>
            <person name="Murat C."/>
            <person name="Nolan M."/>
            <person name="Ohm R.A."/>
            <person name="Pangilinan J."/>
            <person name="Pereira M.F."/>
            <person name="Perotto S."/>
            <person name="Peter M."/>
            <person name="Pfister S."/>
            <person name="Riley R."/>
            <person name="Sitrit Y."/>
            <person name="Stielow J.B."/>
            <person name="Szollosi G."/>
            <person name="Zifcakova L."/>
            <person name="Stursova M."/>
            <person name="Spatafora J.W."/>
            <person name="Tedersoo L."/>
            <person name="Vaario L.M."/>
            <person name="Yamada A."/>
            <person name="Yan M."/>
            <person name="Wang P."/>
            <person name="Xu J."/>
            <person name="Bruns T."/>
            <person name="Baldrian P."/>
            <person name="Vilgalys R."/>
            <person name="Dunand C."/>
            <person name="Henrissat B."/>
            <person name="Grigoriev I.V."/>
            <person name="Hibbett D."/>
            <person name="Nagy L.G."/>
            <person name="Martin F.M."/>
        </authorList>
    </citation>
    <scope>NUCLEOTIDE SEQUENCE</scope>
    <source>
        <strain evidence="2">Prilba</strain>
    </source>
</reference>
<keyword evidence="1" id="KW-0472">Membrane</keyword>
<comment type="caution">
    <text evidence="2">The sequence shown here is derived from an EMBL/GenBank/DDBJ whole genome shotgun (WGS) entry which is preliminary data.</text>
</comment>
<feature type="transmembrane region" description="Helical" evidence="1">
    <location>
        <begin position="133"/>
        <end position="157"/>
    </location>
</feature>
<organism evidence="2 3">
    <name type="scientific">Russula ochroleuca</name>
    <dbReference type="NCBI Taxonomy" id="152965"/>
    <lineage>
        <taxon>Eukaryota</taxon>
        <taxon>Fungi</taxon>
        <taxon>Dikarya</taxon>
        <taxon>Basidiomycota</taxon>
        <taxon>Agaricomycotina</taxon>
        <taxon>Agaricomycetes</taxon>
        <taxon>Russulales</taxon>
        <taxon>Russulaceae</taxon>
        <taxon>Russula</taxon>
    </lineage>
</organism>
<feature type="transmembrane region" description="Helical" evidence="1">
    <location>
        <begin position="12"/>
        <end position="34"/>
    </location>
</feature>
<evidence type="ECO:0000256" key="1">
    <source>
        <dbReference type="SAM" id="Phobius"/>
    </source>
</evidence>
<protein>
    <recommendedName>
        <fullName evidence="4">MARVEL domain-containing protein</fullName>
    </recommendedName>
</protein>
<sequence length="227" mass="24326">MSSSSVKVLSLVRMVTFGTTMLFSFIVLALSADYVSLVPVSTYNHFAALALFTALTTLLTVTPMLVIDMFRQGSFLSYIVVEIAWLSILWVFWLSCGSDAASFDSLLISASPAESSCAGFSGVLAETCGEIKAIMAFSFLSWILLMAYTIVLLVLAIRAHQRGNSAWTTSMATGGAAQVYATPVTIPLSPSRPHYTFSHANPQIPSSATPYAVPQLPSTISYATPQV</sequence>